<dbReference type="AlphaFoldDB" id="A0A8J9YEX9"/>
<dbReference type="EMBL" id="OV170225">
    <property type="protein sequence ID" value="CAH0725216.1"/>
    <property type="molecule type" value="Genomic_DNA"/>
</dbReference>
<keyword evidence="1" id="KW-0560">Oxidoreductase</keyword>
<proteinExistence type="predicted"/>
<feature type="domain" description="Ketoreductase" evidence="2">
    <location>
        <begin position="36"/>
        <end position="222"/>
    </location>
</feature>
<sequence length="288" mass="30821">MVSVSHRAVSPNNTLQNNYIILIDKIDILNIMFSDKVVIVTGASSGIGAETAVEFSKLGANVVITGRNKSKLDSVTKLCEESSPKKLKPVLVIADMNIENDIESVMKTTIDNFGKLDVLVNNAGVLEAGTIETTSLEQYDRVMNTNVRGPYYLTMLATPHLIKSKGNIVNVSSVTGMRSFPNVLAYCMSKSALDQFTRCVALELALKGVRVNAVNPGVITTGLHKKGGMNDEQYEEFLKKCAETHAIGRAGNASEVSAVIAFLASDAASNITGATLPVDGGRHAMCPR</sequence>
<dbReference type="SMART" id="SM00822">
    <property type="entry name" value="PKS_KR"/>
    <property type="match status" value="1"/>
</dbReference>
<protein>
    <recommendedName>
        <fullName evidence="2">Ketoreductase domain-containing protein</fullName>
    </recommendedName>
</protein>
<dbReference type="NCBIfam" id="NF005559">
    <property type="entry name" value="PRK07231.1"/>
    <property type="match status" value="1"/>
</dbReference>
<evidence type="ECO:0000259" key="2">
    <source>
        <dbReference type="SMART" id="SM00822"/>
    </source>
</evidence>
<evidence type="ECO:0000313" key="4">
    <source>
        <dbReference type="Proteomes" id="UP000838878"/>
    </source>
</evidence>
<dbReference type="PANTHER" id="PTHR43975:SF2">
    <property type="entry name" value="EG:BACR7A4.14 PROTEIN-RELATED"/>
    <property type="match status" value="1"/>
</dbReference>
<dbReference type="InterPro" id="IPR002347">
    <property type="entry name" value="SDR_fam"/>
</dbReference>
<dbReference type="PRINTS" id="PR00080">
    <property type="entry name" value="SDRFAMILY"/>
</dbReference>
<gene>
    <name evidence="3" type="ORF">BINO364_LOCUS10826</name>
</gene>
<organism evidence="3 4">
    <name type="scientific">Brenthis ino</name>
    <name type="common">lesser marbled fritillary</name>
    <dbReference type="NCBI Taxonomy" id="405034"/>
    <lineage>
        <taxon>Eukaryota</taxon>
        <taxon>Metazoa</taxon>
        <taxon>Ecdysozoa</taxon>
        <taxon>Arthropoda</taxon>
        <taxon>Hexapoda</taxon>
        <taxon>Insecta</taxon>
        <taxon>Pterygota</taxon>
        <taxon>Neoptera</taxon>
        <taxon>Endopterygota</taxon>
        <taxon>Lepidoptera</taxon>
        <taxon>Glossata</taxon>
        <taxon>Ditrysia</taxon>
        <taxon>Papilionoidea</taxon>
        <taxon>Nymphalidae</taxon>
        <taxon>Heliconiinae</taxon>
        <taxon>Argynnini</taxon>
        <taxon>Brenthis</taxon>
    </lineage>
</organism>
<dbReference type="PRINTS" id="PR00081">
    <property type="entry name" value="GDHRDH"/>
</dbReference>
<dbReference type="InterPro" id="IPR020904">
    <property type="entry name" value="Sc_DH/Rdtase_CS"/>
</dbReference>
<dbReference type="InterPro" id="IPR036291">
    <property type="entry name" value="NAD(P)-bd_dom_sf"/>
</dbReference>
<evidence type="ECO:0000256" key="1">
    <source>
        <dbReference type="ARBA" id="ARBA00023002"/>
    </source>
</evidence>
<keyword evidence="4" id="KW-1185">Reference proteome</keyword>
<feature type="non-terminal residue" evidence="3">
    <location>
        <position position="288"/>
    </location>
</feature>
<dbReference type="GO" id="GO:0006629">
    <property type="term" value="P:lipid metabolic process"/>
    <property type="evidence" value="ECO:0007669"/>
    <property type="project" value="UniProtKB-ARBA"/>
</dbReference>
<dbReference type="PROSITE" id="PS00061">
    <property type="entry name" value="ADH_SHORT"/>
    <property type="match status" value="1"/>
</dbReference>
<dbReference type="SUPFAM" id="SSF51735">
    <property type="entry name" value="NAD(P)-binding Rossmann-fold domains"/>
    <property type="match status" value="1"/>
</dbReference>
<dbReference type="FunFam" id="3.40.50.720:FF:000084">
    <property type="entry name" value="Short-chain dehydrogenase reductase"/>
    <property type="match status" value="1"/>
</dbReference>
<name>A0A8J9YEX9_9NEOP</name>
<dbReference type="GO" id="GO:0016491">
    <property type="term" value="F:oxidoreductase activity"/>
    <property type="evidence" value="ECO:0007669"/>
    <property type="project" value="UniProtKB-KW"/>
</dbReference>
<reference evidence="3" key="1">
    <citation type="submission" date="2021-12" db="EMBL/GenBank/DDBJ databases">
        <authorList>
            <person name="Martin H S."/>
        </authorList>
    </citation>
    <scope>NUCLEOTIDE SEQUENCE</scope>
</reference>
<accession>A0A8J9YEX9</accession>
<dbReference type="Proteomes" id="UP000838878">
    <property type="component" value="Chromosome 5"/>
</dbReference>
<dbReference type="PANTHER" id="PTHR43975">
    <property type="entry name" value="ZGC:101858"/>
    <property type="match status" value="1"/>
</dbReference>
<dbReference type="OrthoDB" id="47007at2759"/>
<dbReference type="InterPro" id="IPR057326">
    <property type="entry name" value="KR_dom"/>
</dbReference>
<evidence type="ECO:0000313" key="3">
    <source>
        <dbReference type="EMBL" id="CAH0725216.1"/>
    </source>
</evidence>
<dbReference type="Gene3D" id="3.40.50.720">
    <property type="entry name" value="NAD(P)-binding Rossmann-like Domain"/>
    <property type="match status" value="1"/>
</dbReference>
<dbReference type="Pfam" id="PF13561">
    <property type="entry name" value="adh_short_C2"/>
    <property type="match status" value="1"/>
</dbReference>